<reference evidence="1 2" key="1">
    <citation type="journal article" date="2024" name="Ann. Entomol. Soc. Am.">
        <title>Genomic analyses of the southern and eastern yellowjacket wasps (Hymenoptera: Vespidae) reveal evolutionary signatures of social life.</title>
        <authorList>
            <person name="Catto M.A."/>
            <person name="Caine P.B."/>
            <person name="Orr S.E."/>
            <person name="Hunt B.G."/>
            <person name="Goodisman M.A.D."/>
        </authorList>
    </citation>
    <scope>NUCLEOTIDE SEQUENCE [LARGE SCALE GENOMIC DNA]</scope>
    <source>
        <strain evidence="1">233</strain>
        <tissue evidence="1">Head and thorax</tissue>
    </source>
</reference>
<proteinExistence type="predicted"/>
<name>A0ABD2BMP3_VESSQ</name>
<protein>
    <submittedName>
        <fullName evidence="1">Uncharacterized protein</fullName>
    </submittedName>
</protein>
<accession>A0ABD2BMP3</accession>
<evidence type="ECO:0000313" key="1">
    <source>
        <dbReference type="EMBL" id="KAL2733920.1"/>
    </source>
</evidence>
<dbReference type="Proteomes" id="UP001607302">
    <property type="component" value="Unassembled WGS sequence"/>
</dbReference>
<comment type="caution">
    <text evidence="1">The sequence shown here is derived from an EMBL/GenBank/DDBJ whole genome shotgun (WGS) entry which is preliminary data.</text>
</comment>
<keyword evidence="2" id="KW-1185">Reference proteome</keyword>
<evidence type="ECO:0000313" key="2">
    <source>
        <dbReference type="Proteomes" id="UP001607302"/>
    </source>
</evidence>
<dbReference type="AlphaFoldDB" id="A0ABD2BMP3"/>
<dbReference type="EMBL" id="JAUDFV010000074">
    <property type="protein sequence ID" value="KAL2733920.1"/>
    <property type="molecule type" value="Genomic_DNA"/>
</dbReference>
<organism evidence="1 2">
    <name type="scientific">Vespula squamosa</name>
    <name type="common">Southern yellow jacket</name>
    <name type="synonym">Wasp</name>
    <dbReference type="NCBI Taxonomy" id="30214"/>
    <lineage>
        <taxon>Eukaryota</taxon>
        <taxon>Metazoa</taxon>
        <taxon>Ecdysozoa</taxon>
        <taxon>Arthropoda</taxon>
        <taxon>Hexapoda</taxon>
        <taxon>Insecta</taxon>
        <taxon>Pterygota</taxon>
        <taxon>Neoptera</taxon>
        <taxon>Endopterygota</taxon>
        <taxon>Hymenoptera</taxon>
        <taxon>Apocrita</taxon>
        <taxon>Aculeata</taxon>
        <taxon>Vespoidea</taxon>
        <taxon>Vespidae</taxon>
        <taxon>Vespinae</taxon>
        <taxon>Vespula</taxon>
    </lineage>
</organism>
<gene>
    <name evidence="1" type="ORF">V1478_003618</name>
</gene>
<sequence>MYDTKRFATEYSRTTKVKKGTVFRLWSSDSPELVSNFRQPCDYVPNYELSFVSTKINR</sequence>